<keyword evidence="2" id="KW-0812">Transmembrane</keyword>
<evidence type="ECO:0000256" key="1">
    <source>
        <dbReference type="SAM" id="MobiDB-lite"/>
    </source>
</evidence>
<dbReference type="AlphaFoldDB" id="A0AAD1UFM4"/>
<protein>
    <recommendedName>
        <fullName evidence="5">Transmembrane protein</fullName>
    </recommendedName>
</protein>
<evidence type="ECO:0000313" key="3">
    <source>
        <dbReference type="EMBL" id="CAI2365759.1"/>
    </source>
</evidence>
<feature type="transmembrane region" description="Helical" evidence="2">
    <location>
        <begin position="214"/>
        <end position="239"/>
    </location>
</feature>
<reference evidence="3" key="1">
    <citation type="submission" date="2023-07" db="EMBL/GenBank/DDBJ databases">
        <authorList>
            <consortium name="AG Swart"/>
            <person name="Singh M."/>
            <person name="Singh A."/>
            <person name="Seah K."/>
            <person name="Emmerich C."/>
        </authorList>
    </citation>
    <scope>NUCLEOTIDE SEQUENCE</scope>
    <source>
        <strain evidence="3">DP1</strain>
    </source>
</reference>
<keyword evidence="2" id="KW-1133">Transmembrane helix</keyword>
<gene>
    <name evidence="3" type="ORF">ECRASSUSDP1_LOCUS7050</name>
</gene>
<proteinExistence type="predicted"/>
<feature type="compositionally biased region" description="Low complexity" evidence="1">
    <location>
        <begin position="61"/>
        <end position="71"/>
    </location>
</feature>
<feature type="region of interest" description="Disordered" evidence="1">
    <location>
        <begin position="319"/>
        <end position="358"/>
    </location>
</feature>
<keyword evidence="4" id="KW-1185">Reference proteome</keyword>
<accession>A0AAD1UFM4</accession>
<comment type="caution">
    <text evidence="3">The sequence shown here is derived from an EMBL/GenBank/DDBJ whole genome shotgun (WGS) entry which is preliminary data.</text>
</comment>
<evidence type="ECO:0000313" key="4">
    <source>
        <dbReference type="Proteomes" id="UP001295684"/>
    </source>
</evidence>
<feature type="transmembrane region" description="Helical" evidence="2">
    <location>
        <begin position="245"/>
        <end position="267"/>
    </location>
</feature>
<feature type="transmembrane region" description="Helical" evidence="2">
    <location>
        <begin position="180"/>
        <end position="202"/>
    </location>
</feature>
<dbReference type="Proteomes" id="UP001295684">
    <property type="component" value="Unassembled WGS sequence"/>
</dbReference>
<organism evidence="3 4">
    <name type="scientific">Euplotes crassus</name>
    <dbReference type="NCBI Taxonomy" id="5936"/>
    <lineage>
        <taxon>Eukaryota</taxon>
        <taxon>Sar</taxon>
        <taxon>Alveolata</taxon>
        <taxon>Ciliophora</taxon>
        <taxon>Intramacronucleata</taxon>
        <taxon>Spirotrichea</taxon>
        <taxon>Hypotrichia</taxon>
        <taxon>Euplotida</taxon>
        <taxon>Euplotidae</taxon>
        <taxon>Moneuplotes</taxon>
    </lineage>
</organism>
<sequence length="482" mass="56166">MEEDQKRKFQKFEDEEFNIFDQKQPDSISGTVEYEAEDNLTPMRGGKSSKQHEFEKRISKVSKNTKNTKNTKNSKKSRVFQPNQDGEERIIDKANPITNIPNAVMNFFLVNKDSAKDDIESNLSIDTSPTDTNIERIYRIFLVAWFLHAIFGAITLFMNYQDHEANSKAYKYIFIMTFKWFLSGFLTLFFLMFIALFFRVCLGVKSFGEYIGVIYMLFSLVSSFIIFLAIPLGIRAIYISPSLDLMSLLFIQVEIILDTLIIAVVIYNMIFSNSRQRESNFYSNEDEEKGIKDVLSGDNLEKLQKEILMAYENNEILNVQSDRSRENEQSPERTFTESSDRRKKDQDDRNSLYPISEIEGEKSVAGDFNASLRNEFLRKQSRQEKQEGRRTKEPNYLDMNDIMNLSKNHSENLPNRIGFSKSISNHLKIDPQGKQMSLMENIQKSKIQEKEEEDERSESINLDYESAKANSDRFQKKAQLEE</sequence>
<dbReference type="EMBL" id="CAMPGE010006856">
    <property type="protein sequence ID" value="CAI2365759.1"/>
    <property type="molecule type" value="Genomic_DNA"/>
</dbReference>
<evidence type="ECO:0000256" key="2">
    <source>
        <dbReference type="SAM" id="Phobius"/>
    </source>
</evidence>
<feature type="compositionally biased region" description="Basic and acidic residues" evidence="1">
    <location>
        <begin position="470"/>
        <end position="482"/>
    </location>
</feature>
<feature type="region of interest" description="Disordered" evidence="1">
    <location>
        <begin position="446"/>
        <end position="482"/>
    </location>
</feature>
<name>A0AAD1UFM4_EUPCR</name>
<feature type="region of interest" description="Disordered" evidence="1">
    <location>
        <begin position="36"/>
        <end position="88"/>
    </location>
</feature>
<keyword evidence="2" id="KW-0472">Membrane</keyword>
<evidence type="ECO:0008006" key="5">
    <source>
        <dbReference type="Google" id="ProtNLM"/>
    </source>
</evidence>
<feature type="transmembrane region" description="Helical" evidence="2">
    <location>
        <begin position="140"/>
        <end position="160"/>
    </location>
</feature>
<feature type="compositionally biased region" description="Basic and acidic residues" evidence="1">
    <location>
        <begin position="322"/>
        <end position="350"/>
    </location>
</feature>